<dbReference type="EMBL" id="CAVMJV010000022">
    <property type="protein sequence ID" value="CAK5072362.1"/>
    <property type="molecule type" value="Genomic_DNA"/>
</dbReference>
<sequence>MEHGSRLFQSASKRSWNIQKYLVVPLAFLKKDSLSFPPSDEEMCSLLLNSTNKLNAKTRTHFSPSPFGL</sequence>
<proteinExistence type="predicted"/>
<accession>A0ACB0Z115</accession>
<comment type="caution">
    <text evidence="1">The sequence shown here is derived from an EMBL/GenBank/DDBJ whole genome shotgun (WGS) entry which is preliminary data.</text>
</comment>
<evidence type="ECO:0000313" key="2">
    <source>
        <dbReference type="Proteomes" id="UP001497535"/>
    </source>
</evidence>
<name>A0ACB0Z115_MELEN</name>
<gene>
    <name evidence="1" type="ORF">MENTE1834_LOCUS19178</name>
</gene>
<protein>
    <submittedName>
        <fullName evidence="1">Uncharacterized protein</fullName>
    </submittedName>
</protein>
<dbReference type="Proteomes" id="UP001497535">
    <property type="component" value="Unassembled WGS sequence"/>
</dbReference>
<reference evidence="1" key="1">
    <citation type="submission" date="2023-11" db="EMBL/GenBank/DDBJ databases">
        <authorList>
            <person name="Poullet M."/>
        </authorList>
    </citation>
    <scope>NUCLEOTIDE SEQUENCE</scope>
    <source>
        <strain evidence="1">E1834</strain>
    </source>
</reference>
<evidence type="ECO:0000313" key="1">
    <source>
        <dbReference type="EMBL" id="CAK5072362.1"/>
    </source>
</evidence>
<keyword evidence="2" id="KW-1185">Reference proteome</keyword>
<organism evidence="1 2">
    <name type="scientific">Meloidogyne enterolobii</name>
    <name type="common">Root-knot nematode worm</name>
    <name type="synonym">Meloidogyne mayaguensis</name>
    <dbReference type="NCBI Taxonomy" id="390850"/>
    <lineage>
        <taxon>Eukaryota</taxon>
        <taxon>Metazoa</taxon>
        <taxon>Ecdysozoa</taxon>
        <taxon>Nematoda</taxon>
        <taxon>Chromadorea</taxon>
        <taxon>Rhabditida</taxon>
        <taxon>Tylenchina</taxon>
        <taxon>Tylenchomorpha</taxon>
        <taxon>Tylenchoidea</taxon>
        <taxon>Meloidogynidae</taxon>
        <taxon>Meloidogyninae</taxon>
        <taxon>Meloidogyne</taxon>
    </lineage>
</organism>